<dbReference type="Pfam" id="PF01636">
    <property type="entry name" value="APH"/>
    <property type="match status" value="1"/>
</dbReference>
<name>A0A5J4KJY5_9CHLR</name>
<gene>
    <name evidence="2" type="ORF">KDW_39660</name>
</gene>
<proteinExistence type="predicted"/>
<dbReference type="InterPro" id="IPR011009">
    <property type="entry name" value="Kinase-like_dom_sf"/>
</dbReference>
<protein>
    <recommendedName>
        <fullName evidence="1">Aminoglycoside phosphotransferase domain-containing protein</fullName>
    </recommendedName>
</protein>
<reference evidence="2 3" key="1">
    <citation type="submission" date="2019-10" db="EMBL/GenBank/DDBJ databases">
        <title>Dictyobacter vulcani sp. nov., within the class Ktedonobacteria, isolated from soil of volcanic Mt. Zao.</title>
        <authorList>
            <person name="Zheng Y."/>
            <person name="Wang C.M."/>
            <person name="Sakai Y."/>
            <person name="Abe K."/>
            <person name="Yokota A."/>
            <person name="Yabe S."/>
        </authorList>
    </citation>
    <scope>NUCLEOTIDE SEQUENCE [LARGE SCALE GENOMIC DNA]</scope>
    <source>
        <strain evidence="2 3">W12</strain>
    </source>
</reference>
<evidence type="ECO:0000313" key="2">
    <source>
        <dbReference type="EMBL" id="GER89804.1"/>
    </source>
</evidence>
<keyword evidence="3" id="KW-1185">Reference proteome</keyword>
<accession>A0A5J4KJY5</accession>
<dbReference type="InterPro" id="IPR002575">
    <property type="entry name" value="Aminoglycoside_PTrfase"/>
</dbReference>
<dbReference type="RefSeq" id="WP_151757642.1">
    <property type="nucleotide sequence ID" value="NZ_BKZW01000002.1"/>
</dbReference>
<dbReference type="Proteomes" id="UP000326912">
    <property type="component" value="Unassembled WGS sequence"/>
</dbReference>
<dbReference type="Gene3D" id="3.90.1200.10">
    <property type="match status" value="1"/>
</dbReference>
<organism evidence="2 3">
    <name type="scientific">Dictyobacter vulcani</name>
    <dbReference type="NCBI Taxonomy" id="2607529"/>
    <lineage>
        <taxon>Bacteria</taxon>
        <taxon>Bacillati</taxon>
        <taxon>Chloroflexota</taxon>
        <taxon>Ktedonobacteria</taxon>
        <taxon>Ktedonobacterales</taxon>
        <taxon>Dictyobacteraceae</taxon>
        <taxon>Dictyobacter</taxon>
    </lineage>
</organism>
<evidence type="ECO:0000313" key="3">
    <source>
        <dbReference type="Proteomes" id="UP000326912"/>
    </source>
</evidence>
<feature type="domain" description="Aminoglycoside phosphotransferase" evidence="1">
    <location>
        <begin position="68"/>
        <end position="254"/>
    </location>
</feature>
<dbReference type="EMBL" id="BKZW01000002">
    <property type="protein sequence ID" value="GER89804.1"/>
    <property type="molecule type" value="Genomic_DNA"/>
</dbReference>
<dbReference type="AlphaFoldDB" id="A0A5J4KJY5"/>
<evidence type="ECO:0000259" key="1">
    <source>
        <dbReference type="Pfam" id="PF01636"/>
    </source>
</evidence>
<sequence length="321" mass="36643">MDNTTNVSPHDVLTHLLQTTITRYISAEAQIEQITSSPITPGLSGTRIQRHHFTLKTPQGPKQASLVTKEAGLLERRILTILNEQAQQAIPFSHTLDLTTDGPALLCLQDISPQPKSASEHASPSNLLMQKAQGLATIHATNRSQRGAFSWLPRADRSYVTTYIQQRFWRPAWERVVHDPAFIQLFGAEIPQVEAAAATIADEMDTLYQEDNTLTLVHADLNPSNVIVYENAPYFIDWELPRYGSFYLDLPHLFPALEQAEYYRQALEEAEIRILPEDFAVRYRIAARFVGLRYLWLPLKAWQADHTRTTWVRHYLSMIIQ</sequence>
<comment type="caution">
    <text evidence="2">The sequence shown here is derived from an EMBL/GenBank/DDBJ whole genome shotgun (WGS) entry which is preliminary data.</text>
</comment>
<dbReference type="SUPFAM" id="SSF56112">
    <property type="entry name" value="Protein kinase-like (PK-like)"/>
    <property type="match status" value="1"/>
</dbReference>